<evidence type="ECO:0000313" key="2">
    <source>
        <dbReference type="Proteomes" id="UP000324832"/>
    </source>
</evidence>
<keyword evidence="2" id="KW-1185">Reference proteome</keyword>
<reference evidence="1 2" key="1">
    <citation type="submission" date="2017-07" db="EMBL/GenBank/DDBJ databases">
        <authorList>
            <person name="Talla V."/>
            <person name="Backstrom N."/>
        </authorList>
    </citation>
    <scope>NUCLEOTIDE SEQUENCE [LARGE SCALE GENOMIC DNA]</scope>
</reference>
<evidence type="ECO:0000313" key="1">
    <source>
        <dbReference type="EMBL" id="VVC96815.1"/>
    </source>
</evidence>
<dbReference type="AlphaFoldDB" id="A0A5E4QEX9"/>
<gene>
    <name evidence="1" type="ORF">LSINAPIS_LOCUS8226</name>
</gene>
<organism evidence="1 2">
    <name type="scientific">Leptidea sinapis</name>
    <dbReference type="NCBI Taxonomy" id="189913"/>
    <lineage>
        <taxon>Eukaryota</taxon>
        <taxon>Metazoa</taxon>
        <taxon>Ecdysozoa</taxon>
        <taxon>Arthropoda</taxon>
        <taxon>Hexapoda</taxon>
        <taxon>Insecta</taxon>
        <taxon>Pterygota</taxon>
        <taxon>Neoptera</taxon>
        <taxon>Endopterygota</taxon>
        <taxon>Lepidoptera</taxon>
        <taxon>Glossata</taxon>
        <taxon>Ditrysia</taxon>
        <taxon>Papilionoidea</taxon>
        <taxon>Pieridae</taxon>
        <taxon>Dismorphiinae</taxon>
        <taxon>Leptidea</taxon>
    </lineage>
</organism>
<proteinExistence type="predicted"/>
<protein>
    <submittedName>
        <fullName evidence="1">Uncharacterized protein</fullName>
    </submittedName>
</protein>
<dbReference type="Proteomes" id="UP000324832">
    <property type="component" value="Unassembled WGS sequence"/>
</dbReference>
<dbReference type="EMBL" id="FZQP02002891">
    <property type="protein sequence ID" value="VVC96815.1"/>
    <property type="molecule type" value="Genomic_DNA"/>
</dbReference>
<accession>A0A5E4QEX9</accession>
<name>A0A5E4QEX9_9NEOP</name>
<sequence>MDGCHAVDSVGADHAKVRHIHSLLAFFFDERHATETVEVSRPPLLHFFEISMCRGRTFSNIEQGHLSNASGRTVWFVYAQHFTTRFQASSYGTFSMSINMRRSSGIANAGWGGSAHEVFLSEPQLFSFKEIVVGIEHTRYVLCDVTVQHGLNVNLLKHNRNNNIRLTGMYLPDITIWCPSGMPCDKEAIMLGRQMGSVSATGQLTNSLVGT</sequence>